<proteinExistence type="predicted"/>
<organism evidence="1 2">
    <name type="scientific">Lactobacillus johnsonii (strain FI9785)</name>
    <dbReference type="NCBI Taxonomy" id="633699"/>
    <lineage>
        <taxon>Bacteria</taxon>
        <taxon>Bacillati</taxon>
        <taxon>Bacillota</taxon>
        <taxon>Bacilli</taxon>
        <taxon>Lactobacillales</taxon>
        <taxon>Lactobacillaceae</taxon>
        <taxon>Lactobacillus</taxon>
    </lineage>
</organism>
<reference evidence="1 2" key="1">
    <citation type="journal article" date="2009" name="J. Bacteriol.">
        <title>Complete genome sequence of Lactobacillus johnsonii FI9785, a competitive exclusion agent against pathogens in poultry.</title>
        <authorList>
            <person name="Wegmann U."/>
            <person name="Overweg K."/>
            <person name="Horn N."/>
            <person name="Goesmann A."/>
            <person name="Narbad A."/>
            <person name="Gasson M.J."/>
            <person name="Shearman C."/>
        </authorList>
    </citation>
    <scope>NUCLEOTIDE SEQUENCE [LARGE SCALE GENOMIC DNA]</scope>
    <source>
        <strain evidence="1 2">FI9785</strain>
    </source>
</reference>
<dbReference type="HOGENOM" id="CLU_3311755_0_0_9"/>
<dbReference type="Proteomes" id="UP000002627">
    <property type="component" value="Chromosome"/>
</dbReference>
<sequence>MKGNIKVNNPFNPTFGDVPKIFLDTDTRINDLISKIATI</sequence>
<evidence type="ECO:0000313" key="2">
    <source>
        <dbReference type="Proteomes" id="UP000002627"/>
    </source>
</evidence>
<dbReference type="KEGG" id="ljf:FI9785_574"/>
<accession>D0R2Z0</accession>
<dbReference type="AlphaFoldDB" id="D0R2Z0"/>
<protein>
    <submittedName>
        <fullName evidence="1">Uncharacterized protein</fullName>
    </submittedName>
</protein>
<keyword evidence="2" id="KW-1185">Reference proteome</keyword>
<name>D0R2Z0_LACJF</name>
<gene>
    <name evidence="1" type="ordered locus">FI9785_574</name>
</gene>
<evidence type="ECO:0000313" key="1">
    <source>
        <dbReference type="EMBL" id="CAX66453.1"/>
    </source>
</evidence>
<dbReference type="EMBL" id="FN298497">
    <property type="protein sequence ID" value="CAX66453.1"/>
    <property type="molecule type" value="Genomic_DNA"/>
</dbReference>